<dbReference type="AlphaFoldDB" id="A0A3A6QGA0"/>
<protein>
    <submittedName>
        <fullName evidence="2">Uncharacterized protein</fullName>
    </submittedName>
</protein>
<comment type="caution">
    <text evidence="2">The sequence shown here is derived from an EMBL/GenBank/DDBJ whole genome shotgun (WGS) entry which is preliminary data.</text>
</comment>
<reference evidence="2 3" key="1">
    <citation type="submission" date="2018-06" db="EMBL/GenBank/DDBJ databases">
        <title>Halonotius sp. F13-13 a new haloarchaeeon isolated from a solar saltern from Isla Cristina, Huelva, Spain.</title>
        <authorList>
            <person name="Duran-Viseras A."/>
            <person name="Sanchez-Porro C."/>
            <person name="Ventosa A."/>
        </authorList>
    </citation>
    <scope>NUCLEOTIDE SEQUENCE [LARGE SCALE GENOMIC DNA]</scope>
    <source>
        <strain evidence="2 3">CECT 7525</strain>
    </source>
</reference>
<organism evidence="2 3">
    <name type="scientific">Halonotius pteroides</name>
    <dbReference type="NCBI Taxonomy" id="268735"/>
    <lineage>
        <taxon>Archaea</taxon>
        <taxon>Methanobacteriati</taxon>
        <taxon>Methanobacteriota</taxon>
        <taxon>Stenosarchaea group</taxon>
        <taxon>Halobacteria</taxon>
        <taxon>Halobacteriales</taxon>
        <taxon>Haloferacaceae</taxon>
        <taxon>Halonotius</taxon>
    </lineage>
</organism>
<evidence type="ECO:0000256" key="1">
    <source>
        <dbReference type="SAM" id="MobiDB-lite"/>
    </source>
</evidence>
<proteinExistence type="predicted"/>
<gene>
    <name evidence="2" type="ORF">DP106_03040</name>
</gene>
<dbReference type="EMBL" id="QMDW01000003">
    <property type="protein sequence ID" value="RJX51077.1"/>
    <property type="molecule type" value="Genomic_DNA"/>
</dbReference>
<evidence type="ECO:0000313" key="3">
    <source>
        <dbReference type="Proteomes" id="UP000281564"/>
    </source>
</evidence>
<evidence type="ECO:0000313" key="2">
    <source>
        <dbReference type="EMBL" id="RJX51077.1"/>
    </source>
</evidence>
<accession>A0A3A6QGA0</accession>
<dbReference type="Proteomes" id="UP000281564">
    <property type="component" value="Unassembled WGS sequence"/>
</dbReference>
<dbReference type="RefSeq" id="WP_120083317.1">
    <property type="nucleotide sequence ID" value="NZ_QMDW01000003.1"/>
</dbReference>
<name>A0A3A6QGA0_9EURY</name>
<feature type="region of interest" description="Disordered" evidence="1">
    <location>
        <begin position="1"/>
        <end position="20"/>
    </location>
</feature>
<sequence>MTRYIRTADDGRITDTRTDRPEDDDWIEVSELAYLSNAAPDGHEAIRYYKPEADEPADGWGIESETLGKRFVER</sequence>
<keyword evidence="3" id="KW-1185">Reference proteome</keyword>
<dbReference type="OrthoDB" id="335147at2157"/>